<dbReference type="PANTHER" id="PTHR30537">
    <property type="entry name" value="HTH-TYPE TRANSCRIPTIONAL REGULATOR"/>
    <property type="match status" value="1"/>
</dbReference>
<dbReference type="SUPFAM" id="SSF46785">
    <property type="entry name" value="Winged helix' DNA-binding domain"/>
    <property type="match status" value="1"/>
</dbReference>
<protein>
    <submittedName>
        <fullName evidence="6">LysR family transcriptional regulator</fullName>
    </submittedName>
</protein>
<comment type="caution">
    <text evidence="6">The sequence shown here is derived from an EMBL/GenBank/DDBJ whole genome shotgun (WGS) entry which is preliminary data.</text>
</comment>
<dbReference type="InterPro" id="IPR036388">
    <property type="entry name" value="WH-like_DNA-bd_sf"/>
</dbReference>
<dbReference type="PROSITE" id="PS50931">
    <property type="entry name" value="HTH_LYSR"/>
    <property type="match status" value="1"/>
</dbReference>
<comment type="similarity">
    <text evidence="1">Belongs to the LysR transcriptional regulatory family.</text>
</comment>
<dbReference type="InterPro" id="IPR000847">
    <property type="entry name" value="LysR_HTH_N"/>
</dbReference>
<dbReference type="Pfam" id="PF00126">
    <property type="entry name" value="HTH_1"/>
    <property type="match status" value="1"/>
</dbReference>
<name>A0ABR5Z1D3_9GAMM</name>
<feature type="domain" description="HTH lysR-type" evidence="5">
    <location>
        <begin position="1"/>
        <end position="53"/>
    </location>
</feature>
<evidence type="ECO:0000256" key="2">
    <source>
        <dbReference type="ARBA" id="ARBA00023015"/>
    </source>
</evidence>
<dbReference type="EMBL" id="JAAMRF010000005">
    <property type="protein sequence ID" value="MBA1273964.1"/>
    <property type="molecule type" value="Genomic_DNA"/>
</dbReference>
<sequence>MHIFARIVEVQSFRKAAESLALPASTITRTIKDLEAHLGVQLLQRTTRRLSLTPQGSHYFEHCRQILSEIEAVESEIKGTEKVKGKLRVDIIPSLARLYVLPNIEDFQNKYPGIDLTLTLSDRTVDLIKEGVDCVIRAGVPQDSTSLVAVKVASFDWTMCASPSYLLKHGEPRTIEGLKDHQAVGYLLSRTGRTMEWDFLVQGQRHAIRIPEQIVVDDTDAYVMCGLKGLGLIRAASYLVSPHIRAGNLQRILPGSSGPSVPLSVMYPQSRHLSQTVRAFVEWTKSIFPVISTEWTVLES</sequence>
<gene>
    <name evidence="6" type="ORF">G7026_11405</name>
</gene>
<keyword evidence="7" id="KW-1185">Reference proteome</keyword>
<evidence type="ECO:0000259" key="5">
    <source>
        <dbReference type="PROSITE" id="PS50931"/>
    </source>
</evidence>
<keyword evidence="2" id="KW-0805">Transcription regulation</keyword>
<evidence type="ECO:0000313" key="6">
    <source>
        <dbReference type="EMBL" id="MBA1273964.1"/>
    </source>
</evidence>
<evidence type="ECO:0000256" key="1">
    <source>
        <dbReference type="ARBA" id="ARBA00009437"/>
    </source>
</evidence>
<evidence type="ECO:0000256" key="4">
    <source>
        <dbReference type="ARBA" id="ARBA00023163"/>
    </source>
</evidence>
<organism evidence="6 7">
    <name type="scientific">Stutzerimonas azotifigens</name>
    <dbReference type="NCBI Taxonomy" id="291995"/>
    <lineage>
        <taxon>Bacteria</taxon>
        <taxon>Pseudomonadati</taxon>
        <taxon>Pseudomonadota</taxon>
        <taxon>Gammaproteobacteria</taxon>
        <taxon>Pseudomonadales</taxon>
        <taxon>Pseudomonadaceae</taxon>
        <taxon>Stutzerimonas</taxon>
    </lineage>
</organism>
<dbReference type="Gene3D" id="3.40.190.290">
    <property type="match status" value="1"/>
</dbReference>
<evidence type="ECO:0000313" key="7">
    <source>
        <dbReference type="Proteomes" id="UP000786387"/>
    </source>
</evidence>
<keyword evidence="3" id="KW-0238">DNA-binding</keyword>
<dbReference type="Pfam" id="PF03466">
    <property type="entry name" value="LysR_substrate"/>
    <property type="match status" value="1"/>
</dbReference>
<dbReference type="CDD" id="cd08472">
    <property type="entry name" value="PBP2_CrgA_like_3"/>
    <property type="match status" value="1"/>
</dbReference>
<dbReference type="PANTHER" id="PTHR30537:SF72">
    <property type="entry name" value="LYSR FAMILY TRANSCRIPTIONAL REGULATOR"/>
    <property type="match status" value="1"/>
</dbReference>
<keyword evidence="4" id="KW-0804">Transcription</keyword>
<dbReference type="Proteomes" id="UP000786387">
    <property type="component" value="Unassembled WGS sequence"/>
</dbReference>
<dbReference type="InterPro" id="IPR058163">
    <property type="entry name" value="LysR-type_TF_proteobact-type"/>
</dbReference>
<dbReference type="InterPro" id="IPR005119">
    <property type="entry name" value="LysR_subst-bd"/>
</dbReference>
<accession>A0ABR5Z1D3</accession>
<proteinExistence type="inferred from homology"/>
<dbReference type="InterPro" id="IPR036390">
    <property type="entry name" value="WH_DNA-bd_sf"/>
</dbReference>
<dbReference type="SUPFAM" id="SSF53850">
    <property type="entry name" value="Periplasmic binding protein-like II"/>
    <property type="match status" value="1"/>
</dbReference>
<evidence type="ECO:0000256" key="3">
    <source>
        <dbReference type="ARBA" id="ARBA00023125"/>
    </source>
</evidence>
<reference evidence="6 7" key="1">
    <citation type="submission" date="2020-02" db="EMBL/GenBank/DDBJ databases">
        <title>Synteny-based analysis reveals conserved mechanism for high triclosan tolerance in Pseudomonas, as well as instances of horizontal transfer.</title>
        <authorList>
            <person name="Mcfarland A.G."/>
            <person name="Bertucci H.K."/>
            <person name="Litmann E."/>
            <person name="Shen J."/>
            <person name="Huttenhower C."/>
            <person name="Hartmann E.M."/>
        </authorList>
    </citation>
    <scope>NUCLEOTIDE SEQUENCE [LARGE SCALE GENOMIC DNA]</scope>
    <source>
        <strain evidence="6 7">115A1</strain>
    </source>
</reference>
<dbReference type="Gene3D" id="1.10.10.10">
    <property type="entry name" value="Winged helix-like DNA-binding domain superfamily/Winged helix DNA-binding domain"/>
    <property type="match status" value="1"/>
</dbReference>